<accession>A0AAE3IPH0</accession>
<dbReference type="GO" id="GO:0009279">
    <property type="term" value="C:cell outer membrane"/>
    <property type="evidence" value="ECO:0007669"/>
    <property type="project" value="UniProtKB-SubCell"/>
</dbReference>
<keyword evidence="12" id="KW-1185">Reference proteome</keyword>
<feature type="chain" id="PRO_5042073212" evidence="9">
    <location>
        <begin position="21"/>
        <end position="659"/>
    </location>
</feature>
<evidence type="ECO:0000313" key="12">
    <source>
        <dbReference type="Proteomes" id="UP001209317"/>
    </source>
</evidence>
<feature type="domain" description="TonB-dependent receptor plug" evidence="10">
    <location>
        <begin position="42"/>
        <end position="134"/>
    </location>
</feature>
<keyword evidence="7 8" id="KW-0998">Cell outer membrane</keyword>
<dbReference type="GO" id="GO:0044718">
    <property type="term" value="P:siderophore transmembrane transport"/>
    <property type="evidence" value="ECO:0007669"/>
    <property type="project" value="TreeGrafter"/>
</dbReference>
<feature type="signal peptide" evidence="9">
    <location>
        <begin position="1"/>
        <end position="20"/>
    </location>
</feature>
<dbReference type="SUPFAM" id="SSF56935">
    <property type="entry name" value="Porins"/>
    <property type="match status" value="1"/>
</dbReference>
<dbReference type="Gene3D" id="2.170.130.10">
    <property type="entry name" value="TonB-dependent receptor, plug domain"/>
    <property type="match status" value="1"/>
</dbReference>
<gene>
    <name evidence="11" type="ORF">OD355_06300</name>
</gene>
<keyword evidence="6 8" id="KW-0472">Membrane</keyword>
<sequence length="659" mass="74983">MRILLLTVFMCIACAASSQQDTLSDLETLHFYTRNSRADSSSLTPTQILSRNRLNNLNAASVAEAARYFAGVQLKDYGGIGGLKTISVRSLGANHTGITYDGIVLNDAQNAQVDLGKFTLENIDAVSLYNGYAGDLLQPARIYSYASLIRLQTLSTVIPGERHWQYAASFKTGSFGLLHPSLTIKNKSGRFSSSFHTDYLKATGNYNFSYKNGDKTVHDRRVNSDVAALNMAYTAHFKLNDSNAIQANLYYYDGQRGLPGSIILYTQQGSQRLWDKQFFAQATWNKSIHRNLQFLIGAKYNTSYYRYIDTAFFYDERILENIFYQDELYTTAVLVYKPFDFLKISYASDYFINNLRSNDTALGGPMRHTWLNNISVHFSKQRWSFAGNILSTTVKDKRLEFTGHTQELTPTVAVNYTVSQRNPLIVRAFYKNIFRMPTFNDLYYTHIGNTRLGPEYTHQYNAGLLWNKHLHKAFVNNISVTADVYYNHIRDKIIAIPSANIAQWSMQNIGQVSVKGADIQAYMHLKPIGDWLLSLMGSYTWQQSLDITDATSALYKNQIAYTPLHSGSCNFSAVYGKLSMAYNALFSGYRYTAGMNSAFTYLPAWNTHDISVSRKWSLKSAGTYKLVFELNNIWDHQYAIVNYYPMPGRHFRLAIHWSK</sequence>
<keyword evidence="11" id="KW-0675">Receptor</keyword>
<dbReference type="AlphaFoldDB" id="A0AAE3IPH0"/>
<dbReference type="InterPro" id="IPR036942">
    <property type="entry name" value="Beta-barrel_TonB_sf"/>
</dbReference>
<comment type="similarity">
    <text evidence="8">Belongs to the TonB-dependent receptor family.</text>
</comment>
<evidence type="ECO:0000259" key="10">
    <source>
        <dbReference type="Pfam" id="PF07715"/>
    </source>
</evidence>
<dbReference type="PANTHER" id="PTHR30069">
    <property type="entry name" value="TONB-DEPENDENT OUTER MEMBRANE RECEPTOR"/>
    <property type="match status" value="1"/>
</dbReference>
<dbReference type="InterPro" id="IPR012910">
    <property type="entry name" value="Plug_dom"/>
</dbReference>
<dbReference type="InterPro" id="IPR039426">
    <property type="entry name" value="TonB-dep_rcpt-like"/>
</dbReference>
<comment type="subcellular location">
    <subcellularLocation>
        <location evidence="1 8">Cell outer membrane</location>
        <topology evidence="1 8">Multi-pass membrane protein</topology>
    </subcellularLocation>
</comment>
<evidence type="ECO:0000256" key="7">
    <source>
        <dbReference type="ARBA" id="ARBA00023237"/>
    </source>
</evidence>
<comment type="caution">
    <text evidence="11">The sequence shown here is derived from an EMBL/GenBank/DDBJ whole genome shotgun (WGS) entry which is preliminary data.</text>
</comment>
<keyword evidence="2 8" id="KW-0813">Transport</keyword>
<evidence type="ECO:0000256" key="3">
    <source>
        <dbReference type="ARBA" id="ARBA00022452"/>
    </source>
</evidence>
<proteinExistence type="inferred from homology"/>
<dbReference type="Proteomes" id="UP001209317">
    <property type="component" value="Unassembled WGS sequence"/>
</dbReference>
<evidence type="ECO:0000256" key="9">
    <source>
        <dbReference type="SAM" id="SignalP"/>
    </source>
</evidence>
<keyword evidence="4 8" id="KW-0812">Transmembrane</keyword>
<evidence type="ECO:0000313" key="11">
    <source>
        <dbReference type="EMBL" id="MCU7694126.1"/>
    </source>
</evidence>
<dbReference type="GO" id="GO:0015344">
    <property type="term" value="F:siderophore uptake transmembrane transporter activity"/>
    <property type="evidence" value="ECO:0007669"/>
    <property type="project" value="TreeGrafter"/>
</dbReference>
<keyword evidence="5 9" id="KW-0732">Signal</keyword>
<dbReference type="InterPro" id="IPR037066">
    <property type="entry name" value="Plug_dom_sf"/>
</dbReference>
<evidence type="ECO:0000256" key="1">
    <source>
        <dbReference type="ARBA" id="ARBA00004571"/>
    </source>
</evidence>
<dbReference type="Gene3D" id="2.40.170.20">
    <property type="entry name" value="TonB-dependent receptor, beta-barrel domain"/>
    <property type="match status" value="1"/>
</dbReference>
<dbReference type="Pfam" id="PF07715">
    <property type="entry name" value="Plug"/>
    <property type="match status" value="1"/>
</dbReference>
<dbReference type="EMBL" id="JAOTPL010000006">
    <property type="protein sequence ID" value="MCU7694126.1"/>
    <property type="molecule type" value="Genomic_DNA"/>
</dbReference>
<dbReference type="RefSeq" id="WP_263037611.1">
    <property type="nucleotide sequence ID" value="NZ_JAOTPL010000006.1"/>
</dbReference>
<dbReference type="PANTHER" id="PTHR30069:SF29">
    <property type="entry name" value="HEMOGLOBIN AND HEMOGLOBIN-HAPTOGLOBIN-BINDING PROTEIN 1-RELATED"/>
    <property type="match status" value="1"/>
</dbReference>
<evidence type="ECO:0000256" key="6">
    <source>
        <dbReference type="ARBA" id="ARBA00023136"/>
    </source>
</evidence>
<evidence type="ECO:0000256" key="2">
    <source>
        <dbReference type="ARBA" id="ARBA00022448"/>
    </source>
</evidence>
<reference evidence="11" key="1">
    <citation type="submission" date="2022-10" db="EMBL/GenBank/DDBJ databases">
        <authorList>
            <person name="Kim H.S."/>
            <person name="Kim J.-S."/>
            <person name="Suh M.K."/>
            <person name="Eom M.K."/>
            <person name="Lee J.-S."/>
        </authorList>
    </citation>
    <scope>NUCLEOTIDE SEQUENCE</scope>
    <source>
        <strain evidence="11">LIP-5</strain>
    </source>
</reference>
<evidence type="ECO:0000256" key="4">
    <source>
        <dbReference type="ARBA" id="ARBA00022692"/>
    </source>
</evidence>
<organism evidence="11 12">
    <name type="scientific">Haoranjiania flava</name>
    <dbReference type="NCBI Taxonomy" id="1856322"/>
    <lineage>
        <taxon>Bacteria</taxon>
        <taxon>Pseudomonadati</taxon>
        <taxon>Bacteroidota</taxon>
        <taxon>Chitinophagia</taxon>
        <taxon>Chitinophagales</taxon>
        <taxon>Chitinophagaceae</taxon>
        <taxon>Haoranjiania</taxon>
    </lineage>
</organism>
<evidence type="ECO:0000256" key="5">
    <source>
        <dbReference type="ARBA" id="ARBA00022729"/>
    </source>
</evidence>
<protein>
    <submittedName>
        <fullName evidence="11">TonB-dependent receptor plug domain-containing protein</fullName>
    </submittedName>
</protein>
<name>A0AAE3IPH0_9BACT</name>
<keyword evidence="3 8" id="KW-1134">Transmembrane beta strand</keyword>
<evidence type="ECO:0000256" key="8">
    <source>
        <dbReference type="PROSITE-ProRule" id="PRU01360"/>
    </source>
</evidence>
<dbReference type="PROSITE" id="PS52016">
    <property type="entry name" value="TONB_DEPENDENT_REC_3"/>
    <property type="match status" value="1"/>
</dbReference>